<dbReference type="InterPro" id="IPR023198">
    <property type="entry name" value="PGP-like_dom2"/>
</dbReference>
<dbReference type="Pfam" id="PF13419">
    <property type="entry name" value="HAD_2"/>
    <property type="match status" value="1"/>
</dbReference>
<dbReference type="InterPro" id="IPR041492">
    <property type="entry name" value="HAD_2"/>
</dbReference>
<dbReference type="PANTHER" id="PTHR18901:SF38">
    <property type="entry name" value="PSEUDOURIDINE-5'-PHOSPHATASE"/>
    <property type="match status" value="1"/>
</dbReference>
<gene>
    <name evidence="1" type="ORF">HAZT_HAZT010903</name>
</gene>
<reference evidence="1" key="3">
    <citation type="submission" date="2019-06" db="EMBL/GenBank/DDBJ databases">
        <authorList>
            <person name="Poynton C."/>
            <person name="Hasenbein S."/>
            <person name="Benoit J.B."/>
            <person name="Sepulveda M.S."/>
            <person name="Poelchau M.F."/>
            <person name="Murali S.C."/>
            <person name="Chen S."/>
            <person name="Glastad K.M."/>
            <person name="Werren J.H."/>
            <person name="Vineis J.H."/>
            <person name="Bowen J.L."/>
            <person name="Friedrich M."/>
            <person name="Jones J."/>
            <person name="Robertson H.M."/>
            <person name="Feyereisen R."/>
            <person name="Mechler-Hickson A."/>
            <person name="Mathers N."/>
            <person name="Lee C.E."/>
            <person name="Colbourne J.K."/>
            <person name="Biales A."/>
            <person name="Johnston J.S."/>
            <person name="Wellborn G.A."/>
            <person name="Rosendale A.J."/>
            <person name="Cridge A.G."/>
            <person name="Munoz-Torres M.C."/>
            <person name="Bain P.A."/>
            <person name="Manny A.R."/>
            <person name="Major K.M."/>
            <person name="Lambert F.N."/>
            <person name="Vulpe C.D."/>
            <person name="Tuck P."/>
            <person name="Blalock B.J."/>
            <person name="Lin Y.-Y."/>
            <person name="Smith M.E."/>
            <person name="Ochoa-Acuna H."/>
            <person name="Chen M.-J.M."/>
            <person name="Childers C.P."/>
            <person name="Qu J."/>
            <person name="Dugan S."/>
            <person name="Lee S.L."/>
            <person name="Chao H."/>
            <person name="Dinh H."/>
            <person name="Han Y."/>
            <person name="Doddapaneni H."/>
            <person name="Worley K.C."/>
            <person name="Muzny D.M."/>
            <person name="Gibbs R.A."/>
            <person name="Richards S."/>
        </authorList>
    </citation>
    <scope>NUCLEOTIDE SEQUENCE</scope>
    <source>
        <strain evidence="1">HAZT.00-mixed</strain>
        <tissue evidence="1">Whole organism</tissue>
    </source>
</reference>
<evidence type="ECO:0000313" key="1">
    <source>
        <dbReference type="EMBL" id="KAA0202380.1"/>
    </source>
</evidence>
<dbReference type="AlphaFoldDB" id="A0A6A0H9E3"/>
<proteinExistence type="predicted"/>
<name>A0A6A0H9E3_HYAAZ</name>
<protein>
    <submittedName>
        <fullName evidence="1">Uncharacterized protein</fullName>
    </submittedName>
</protein>
<reference evidence="1" key="2">
    <citation type="journal article" date="2018" name="Environ. Sci. Technol.">
        <title>The Toxicogenome of Hyalella azteca: A Model for Sediment Ecotoxicology and Evolutionary Toxicology.</title>
        <authorList>
            <person name="Poynton H.C."/>
            <person name="Hasenbein S."/>
            <person name="Benoit J.B."/>
            <person name="Sepulveda M.S."/>
            <person name="Poelchau M.F."/>
            <person name="Hughes D.S.T."/>
            <person name="Murali S.C."/>
            <person name="Chen S."/>
            <person name="Glastad K.M."/>
            <person name="Goodisman M.A.D."/>
            <person name="Werren J.H."/>
            <person name="Vineis J.H."/>
            <person name="Bowen J.L."/>
            <person name="Friedrich M."/>
            <person name="Jones J."/>
            <person name="Robertson H.M."/>
            <person name="Feyereisen R."/>
            <person name="Mechler-Hickson A."/>
            <person name="Mathers N."/>
            <person name="Lee C.E."/>
            <person name="Colbourne J.K."/>
            <person name="Biales A."/>
            <person name="Johnston J.S."/>
            <person name="Wellborn G.A."/>
            <person name="Rosendale A.J."/>
            <person name="Cridge A.G."/>
            <person name="Munoz-Torres M.C."/>
            <person name="Bain P.A."/>
            <person name="Manny A.R."/>
            <person name="Major K.M."/>
            <person name="Lambert F.N."/>
            <person name="Vulpe C.D."/>
            <person name="Tuck P."/>
            <person name="Blalock B.J."/>
            <person name="Lin Y.Y."/>
            <person name="Smith M.E."/>
            <person name="Ochoa-Acuna H."/>
            <person name="Chen M.M."/>
            <person name="Childers C.P."/>
            <person name="Qu J."/>
            <person name="Dugan S."/>
            <person name="Lee S.L."/>
            <person name="Chao H."/>
            <person name="Dinh H."/>
            <person name="Han Y."/>
            <person name="Doddapaneni H."/>
            <person name="Worley K.C."/>
            <person name="Muzny D.M."/>
            <person name="Gibbs R.A."/>
            <person name="Richards S."/>
        </authorList>
    </citation>
    <scope>NUCLEOTIDE SEQUENCE</scope>
    <source>
        <strain evidence="1">HAZT.00-mixed</strain>
        <tissue evidence="1">Whole organism</tissue>
    </source>
</reference>
<dbReference type="GO" id="GO:0016791">
    <property type="term" value="F:phosphatase activity"/>
    <property type="evidence" value="ECO:0007669"/>
    <property type="project" value="TreeGrafter"/>
</dbReference>
<dbReference type="EMBL" id="JQDR03003725">
    <property type="protein sequence ID" value="KAA0202380.1"/>
    <property type="molecule type" value="Genomic_DNA"/>
</dbReference>
<dbReference type="OrthoDB" id="40579at2759"/>
<feature type="non-terminal residue" evidence="1">
    <location>
        <position position="263"/>
    </location>
</feature>
<dbReference type="Proteomes" id="UP000711488">
    <property type="component" value="Unassembled WGS sequence"/>
</dbReference>
<dbReference type="PANTHER" id="PTHR18901">
    <property type="entry name" value="2-DEOXYGLUCOSE-6-PHOSPHATE PHOSPHATASE 2"/>
    <property type="match status" value="1"/>
</dbReference>
<dbReference type="FunFam" id="1.10.150.240:FF:000001">
    <property type="entry name" value="Haloacid dehalogenase-like hydrolase domain"/>
    <property type="match status" value="1"/>
</dbReference>
<organism evidence="1">
    <name type="scientific">Hyalella azteca</name>
    <name type="common">Amphipod</name>
    <dbReference type="NCBI Taxonomy" id="294128"/>
    <lineage>
        <taxon>Eukaryota</taxon>
        <taxon>Metazoa</taxon>
        <taxon>Ecdysozoa</taxon>
        <taxon>Arthropoda</taxon>
        <taxon>Crustacea</taxon>
        <taxon>Multicrustacea</taxon>
        <taxon>Malacostraca</taxon>
        <taxon>Eumalacostraca</taxon>
        <taxon>Peracarida</taxon>
        <taxon>Amphipoda</taxon>
        <taxon>Senticaudata</taxon>
        <taxon>Talitrida</taxon>
        <taxon>Talitroidea</taxon>
        <taxon>Hyalellidae</taxon>
        <taxon>Hyalella</taxon>
    </lineage>
</organism>
<accession>A0A6A0H9E3</accession>
<sequence>MPAYKPVTHVIFDMDGLLLDTERLYTVAISELTEEYGKAYPWELKVQCMGMKGDASAKLIIDSLELPLTVPEYLEKIDLKYKELFPQAVLLPDTVGPHLAIHQSLLAEYGQTCTWYDLIQVMGHTALETAQEICRLKSVPVDPEIYQDKVAALQFSMFPKIGLMRAHILICDITLACCATGAERLVRHLHKHGVPIAIASGSSQTSFDLKTTSHRELMKLFNPVVLSSSDPEVKAGKPAPDVFLVCAGRFPDKPHSSKVRKKV</sequence>
<dbReference type="SFLD" id="SFLDS00003">
    <property type="entry name" value="Haloacid_Dehalogenase"/>
    <property type="match status" value="1"/>
</dbReference>
<dbReference type="Gene3D" id="3.40.50.1000">
    <property type="entry name" value="HAD superfamily/HAD-like"/>
    <property type="match status" value="1"/>
</dbReference>
<dbReference type="InterPro" id="IPR036412">
    <property type="entry name" value="HAD-like_sf"/>
</dbReference>
<reference evidence="1" key="1">
    <citation type="submission" date="2014-08" db="EMBL/GenBank/DDBJ databases">
        <authorList>
            <person name="Murali S."/>
            <person name="Richards S."/>
            <person name="Bandaranaike D."/>
            <person name="Bellair M."/>
            <person name="Blankenburg K."/>
            <person name="Chao H."/>
            <person name="Dinh H."/>
            <person name="Doddapaneni H."/>
            <person name="Dugan-Rocha S."/>
            <person name="Elkadiri S."/>
            <person name="Gnanaolivu R."/>
            <person name="Hughes D."/>
            <person name="Lee S."/>
            <person name="Li M."/>
            <person name="Ming W."/>
            <person name="Munidasa M."/>
            <person name="Muniz J."/>
            <person name="Nguyen L."/>
            <person name="Osuji N."/>
            <person name="Pu L.-L."/>
            <person name="Puazo M."/>
            <person name="Skinner E."/>
            <person name="Qu C."/>
            <person name="Quiroz J."/>
            <person name="Raj R."/>
            <person name="Weissenberger G."/>
            <person name="Xin Y."/>
            <person name="Zou X."/>
            <person name="Han Y."/>
            <person name="Worley K."/>
            <person name="Muzny D."/>
            <person name="Gibbs R."/>
        </authorList>
    </citation>
    <scope>NUCLEOTIDE SEQUENCE</scope>
    <source>
        <strain evidence="1">HAZT.00-mixed</strain>
        <tissue evidence="1">Whole organism</tissue>
    </source>
</reference>
<dbReference type="SUPFAM" id="SSF56784">
    <property type="entry name" value="HAD-like"/>
    <property type="match status" value="2"/>
</dbReference>
<dbReference type="Gene3D" id="1.10.150.240">
    <property type="entry name" value="Putative phosphatase, domain 2"/>
    <property type="match status" value="2"/>
</dbReference>
<dbReference type="InterPro" id="IPR023214">
    <property type="entry name" value="HAD_sf"/>
</dbReference>
<dbReference type="SFLD" id="SFLDG01129">
    <property type="entry name" value="C1.5:_HAD__Beta-PGM__Phosphata"/>
    <property type="match status" value="1"/>
</dbReference>
<comment type="caution">
    <text evidence="1">The sequence shown here is derived from an EMBL/GenBank/DDBJ whole genome shotgun (WGS) entry which is preliminary data.</text>
</comment>